<sequence>MAYISREFGFAFFAAPATGSSAVIKALQDAGIGEFLPAQDIERDGKLFVSSKHSTLQNLQDAGLADAVDGLTKVVGVRNLFSWYVAKYLRNTKRRLQSVNNKNSFIHKLPEVDKAAYIERLKRHAGMTFAEFLEEKVGRRQSRDPHGRFQRKMDVYLHQERLDADFRVFADKAGLPPGIAIKPFGVTGVMEPGKTYRDYYTPQLIDMVYEKDAVFFKRFPEYSFDGLDQHALPRATG</sequence>
<name>A0A842HZN2_9SPHN</name>
<protein>
    <recommendedName>
        <fullName evidence="3">Sulfotransferase family protein</fullName>
    </recommendedName>
</protein>
<keyword evidence="2" id="KW-1185">Reference proteome</keyword>
<dbReference type="RefSeq" id="WP_185801898.1">
    <property type="nucleotide sequence ID" value="NZ_JACJVJ010000002.1"/>
</dbReference>
<dbReference type="Proteomes" id="UP000564378">
    <property type="component" value="Unassembled WGS sequence"/>
</dbReference>
<reference evidence="1 2" key="1">
    <citation type="submission" date="2020-08" db="EMBL/GenBank/DDBJ databases">
        <title>Draft genome sequence of Parasphingopyxis sp. GrpM-11.</title>
        <authorList>
            <person name="Oh J."/>
            <person name="Roh D.-H."/>
        </authorList>
    </citation>
    <scope>NUCLEOTIDE SEQUENCE [LARGE SCALE GENOMIC DNA]</scope>
    <source>
        <strain evidence="1 2">GrpM-11</strain>
    </source>
</reference>
<comment type="caution">
    <text evidence="1">The sequence shown here is derived from an EMBL/GenBank/DDBJ whole genome shotgun (WGS) entry which is preliminary data.</text>
</comment>
<evidence type="ECO:0000313" key="1">
    <source>
        <dbReference type="EMBL" id="MBC2778656.1"/>
    </source>
</evidence>
<proteinExistence type="predicted"/>
<dbReference type="EMBL" id="JACJVJ010000002">
    <property type="protein sequence ID" value="MBC2778656.1"/>
    <property type="molecule type" value="Genomic_DNA"/>
</dbReference>
<evidence type="ECO:0008006" key="3">
    <source>
        <dbReference type="Google" id="ProtNLM"/>
    </source>
</evidence>
<organism evidence="1 2">
    <name type="scientific">Parasphingopyxis marina</name>
    <dbReference type="NCBI Taxonomy" id="2761622"/>
    <lineage>
        <taxon>Bacteria</taxon>
        <taxon>Pseudomonadati</taxon>
        <taxon>Pseudomonadota</taxon>
        <taxon>Alphaproteobacteria</taxon>
        <taxon>Sphingomonadales</taxon>
        <taxon>Sphingomonadaceae</taxon>
        <taxon>Parasphingopyxis</taxon>
    </lineage>
</organism>
<dbReference type="AlphaFoldDB" id="A0A842HZN2"/>
<gene>
    <name evidence="1" type="ORF">H6P80_13615</name>
</gene>
<evidence type="ECO:0000313" key="2">
    <source>
        <dbReference type="Proteomes" id="UP000564378"/>
    </source>
</evidence>
<accession>A0A842HZN2</accession>